<gene>
    <name evidence="1" type="ORF">AWT59_3307</name>
</gene>
<comment type="caution">
    <text evidence="1">The sequence shown here is derived from an EMBL/GenBank/DDBJ whole genome shotgun (WGS) entry which is preliminary data.</text>
</comment>
<dbReference type="SUPFAM" id="SSF53067">
    <property type="entry name" value="Actin-like ATPase domain"/>
    <property type="match status" value="1"/>
</dbReference>
<protein>
    <submittedName>
        <fullName evidence="1">Uncharacterized protein</fullName>
    </submittedName>
</protein>
<dbReference type="AlphaFoldDB" id="A0A139BNK3"/>
<dbReference type="Gene3D" id="3.30.420.40">
    <property type="match status" value="1"/>
</dbReference>
<accession>A0A139BNK3</accession>
<organism evidence="1 2">
    <name type="scientific">Candidatus Gallionella acididurans</name>
    <dbReference type="NCBI Taxonomy" id="1796491"/>
    <lineage>
        <taxon>Bacteria</taxon>
        <taxon>Pseudomonadati</taxon>
        <taxon>Pseudomonadota</taxon>
        <taxon>Betaproteobacteria</taxon>
        <taxon>Nitrosomonadales</taxon>
        <taxon>Gallionellaceae</taxon>
        <taxon>Gallionella</taxon>
    </lineage>
</organism>
<name>A0A139BNK3_9PROT</name>
<reference evidence="1 2" key="2">
    <citation type="submission" date="2016-03" db="EMBL/GenBank/DDBJ databases">
        <title>New uncultured bacterium of the family Gallionellaceae from acid mine drainage: description and reconstruction of genome based on metagenomic analysis of microbial community.</title>
        <authorList>
            <person name="Kadnikov V."/>
            <person name="Ivasenko D."/>
            <person name="Beletsky A."/>
            <person name="Mardanov A."/>
            <person name="Danilova E."/>
            <person name="Pimenov N."/>
            <person name="Karnachuk O."/>
            <person name="Ravin N."/>
        </authorList>
    </citation>
    <scope>NUCLEOTIDE SEQUENCE [LARGE SCALE GENOMIC DNA]</scope>
    <source>
        <strain evidence="1">ShG14-8</strain>
    </source>
</reference>
<evidence type="ECO:0000313" key="1">
    <source>
        <dbReference type="EMBL" id="KXS30564.1"/>
    </source>
</evidence>
<reference evidence="1 2" key="1">
    <citation type="submission" date="2016-02" db="EMBL/GenBank/DDBJ databases">
        <authorList>
            <person name="Wen L."/>
            <person name="He K."/>
            <person name="Yang H."/>
        </authorList>
    </citation>
    <scope>NUCLEOTIDE SEQUENCE [LARGE SCALE GENOMIC DNA]</scope>
    <source>
        <strain evidence="1">ShG14-8</strain>
    </source>
</reference>
<proteinExistence type="predicted"/>
<sequence>MDIAPYLAAASATVGHIVCAQLQESLRKEGADIDAIVMVGGGAPFYEAAIKSTFAKTPVSIAADSVFANVRGFWCGGVA</sequence>
<evidence type="ECO:0000313" key="2">
    <source>
        <dbReference type="Proteomes" id="UP000070578"/>
    </source>
</evidence>
<dbReference type="InterPro" id="IPR043129">
    <property type="entry name" value="ATPase_NBD"/>
</dbReference>
<dbReference type="Proteomes" id="UP000070578">
    <property type="component" value="Unassembled WGS sequence"/>
</dbReference>
<dbReference type="EMBL" id="LSLI01000200">
    <property type="protein sequence ID" value="KXS30564.1"/>
    <property type="molecule type" value="Genomic_DNA"/>
</dbReference>